<dbReference type="AlphaFoldDB" id="A0A0C3NTF1"/>
<dbReference type="SUPFAM" id="SSF56672">
    <property type="entry name" value="DNA/RNA polymerases"/>
    <property type="match status" value="1"/>
</dbReference>
<feature type="non-terminal residue" evidence="2">
    <location>
        <position position="258"/>
    </location>
</feature>
<gene>
    <name evidence="2" type="ORF">M404DRAFT_78708</name>
</gene>
<dbReference type="PANTHER" id="PTHR24559:SF440">
    <property type="entry name" value="RIBONUCLEASE H"/>
    <property type="match status" value="1"/>
</dbReference>
<proteinExistence type="predicted"/>
<protein>
    <recommendedName>
        <fullName evidence="1">Reverse transcriptase domain-containing protein</fullName>
    </recommendedName>
</protein>
<dbReference type="Pfam" id="PF00078">
    <property type="entry name" value="RVT_1"/>
    <property type="match status" value="1"/>
</dbReference>
<feature type="domain" description="Reverse transcriptase" evidence="1">
    <location>
        <begin position="1"/>
        <end position="221"/>
    </location>
</feature>
<feature type="non-terminal residue" evidence="2">
    <location>
        <position position="1"/>
    </location>
</feature>
<dbReference type="Proteomes" id="UP000054217">
    <property type="component" value="Unassembled WGS sequence"/>
</dbReference>
<dbReference type="PANTHER" id="PTHR24559">
    <property type="entry name" value="TRANSPOSON TY3-I GAG-POL POLYPROTEIN"/>
    <property type="match status" value="1"/>
</dbReference>
<dbReference type="Gene3D" id="3.30.70.270">
    <property type="match status" value="2"/>
</dbReference>
<dbReference type="InterPro" id="IPR000477">
    <property type="entry name" value="RT_dom"/>
</dbReference>
<sequence length="258" mass="29516">PLALPNVLEEYHDFADVFSKAKALALLPHQEYDLKIELKEGTTPPLSTIYSLYPVELQALRTFIDKNLTTGFIWPTSSPYAAPDCYPLLLISDLLDSPSRAKIYTKIDLRHAYHLVRIAPGNEWKTAFRTQYGSYEWLVMPFGLTNAPATFQCFVNTIFADMLDVCVVVYLDDILIYSGDKESHKQHVREVLHQLRLHGLYAKPEKCEFHSDSVKYLGFHLSPAGLTMSKEKVQTICDWPEPCKVKDIQSFLGFTNFY</sequence>
<keyword evidence="3" id="KW-1185">Reference proteome</keyword>
<reference evidence="3" key="2">
    <citation type="submission" date="2015-01" db="EMBL/GenBank/DDBJ databases">
        <title>Evolutionary Origins and Diversification of the Mycorrhizal Mutualists.</title>
        <authorList>
            <consortium name="DOE Joint Genome Institute"/>
            <consortium name="Mycorrhizal Genomics Consortium"/>
            <person name="Kohler A."/>
            <person name="Kuo A."/>
            <person name="Nagy L.G."/>
            <person name="Floudas D."/>
            <person name="Copeland A."/>
            <person name="Barry K.W."/>
            <person name="Cichocki N."/>
            <person name="Veneault-Fourrey C."/>
            <person name="LaButti K."/>
            <person name="Lindquist E.A."/>
            <person name="Lipzen A."/>
            <person name="Lundell T."/>
            <person name="Morin E."/>
            <person name="Murat C."/>
            <person name="Riley R."/>
            <person name="Ohm R."/>
            <person name="Sun H."/>
            <person name="Tunlid A."/>
            <person name="Henrissat B."/>
            <person name="Grigoriev I.V."/>
            <person name="Hibbett D.S."/>
            <person name="Martin F."/>
        </authorList>
    </citation>
    <scope>NUCLEOTIDE SEQUENCE [LARGE SCALE GENOMIC DNA]</scope>
    <source>
        <strain evidence="3">Marx 270</strain>
    </source>
</reference>
<dbReference type="PROSITE" id="PS50878">
    <property type="entry name" value="RT_POL"/>
    <property type="match status" value="1"/>
</dbReference>
<dbReference type="EMBL" id="KN832014">
    <property type="protein sequence ID" value="KIN98513.1"/>
    <property type="molecule type" value="Genomic_DNA"/>
</dbReference>
<evidence type="ECO:0000259" key="1">
    <source>
        <dbReference type="PROSITE" id="PS50878"/>
    </source>
</evidence>
<evidence type="ECO:0000313" key="3">
    <source>
        <dbReference type="Proteomes" id="UP000054217"/>
    </source>
</evidence>
<accession>A0A0C3NTF1</accession>
<evidence type="ECO:0000313" key="2">
    <source>
        <dbReference type="EMBL" id="KIN98513.1"/>
    </source>
</evidence>
<dbReference type="InParanoid" id="A0A0C3NTF1"/>
<dbReference type="HOGENOM" id="CLU_000384_42_2_1"/>
<dbReference type="OrthoDB" id="2677031at2759"/>
<organism evidence="2 3">
    <name type="scientific">Pisolithus tinctorius Marx 270</name>
    <dbReference type="NCBI Taxonomy" id="870435"/>
    <lineage>
        <taxon>Eukaryota</taxon>
        <taxon>Fungi</taxon>
        <taxon>Dikarya</taxon>
        <taxon>Basidiomycota</taxon>
        <taxon>Agaricomycotina</taxon>
        <taxon>Agaricomycetes</taxon>
        <taxon>Agaricomycetidae</taxon>
        <taxon>Boletales</taxon>
        <taxon>Sclerodermatineae</taxon>
        <taxon>Pisolithaceae</taxon>
        <taxon>Pisolithus</taxon>
    </lineage>
</organism>
<name>A0A0C3NTF1_PISTI</name>
<dbReference type="InterPro" id="IPR043502">
    <property type="entry name" value="DNA/RNA_pol_sf"/>
</dbReference>
<reference evidence="2 3" key="1">
    <citation type="submission" date="2014-04" db="EMBL/GenBank/DDBJ databases">
        <authorList>
            <consortium name="DOE Joint Genome Institute"/>
            <person name="Kuo A."/>
            <person name="Kohler A."/>
            <person name="Costa M.D."/>
            <person name="Nagy L.G."/>
            <person name="Floudas D."/>
            <person name="Copeland A."/>
            <person name="Barry K.W."/>
            <person name="Cichocki N."/>
            <person name="Veneault-Fourrey C."/>
            <person name="LaButti K."/>
            <person name="Lindquist E.A."/>
            <person name="Lipzen A."/>
            <person name="Lundell T."/>
            <person name="Morin E."/>
            <person name="Murat C."/>
            <person name="Sun H."/>
            <person name="Tunlid A."/>
            <person name="Henrissat B."/>
            <person name="Grigoriev I.V."/>
            <person name="Hibbett D.S."/>
            <person name="Martin F."/>
            <person name="Nordberg H.P."/>
            <person name="Cantor M.N."/>
            <person name="Hua S.X."/>
        </authorList>
    </citation>
    <scope>NUCLEOTIDE SEQUENCE [LARGE SCALE GENOMIC DNA]</scope>
    <source>
        <strain evidence="2 3">Marx 270</strain>
    </source>
</reference>
<dbReference type="Gene3D" id="3.10.10.10">
    <property type="entry name" value="HIV Type 1 Reverse Transcriptase, subunit A, domain 1"/>
    <property type="match status" value="2"/>
</dbReference>
<dbReference type="CDD" id="cd01647">
    <property type="entry name" value="RT_LTR"/>
    <property type="match status" value="1"/>
</dbReference>
<dbReference type="InterPro" id="IPR053134">
    <property type="entry name" value="RNA-dir_DNA_polymerase"/>
</dbReference>
<dbReference type="STRING" id="870435.A0A0C3NTF1"/>
<dbReference type="InterPro" id="IPR043128">
    <property type="entry name" value="Rev_trsase/Diguanyl_cyclase"/>
</dbReference>